<name>A0A4S8VJX1_AURPU</name>
<evidence type="ECO:0000313" key="2">
    <source>
        <dbReference type="EMBL" id="THW12035.1"/>
    </source>
</evidence>
<evidence type="ECO:0000313" key="3">
    <source>
        <dbReference type="Proteomes" id="UP000308014"/>
    </source>
</evidence>
<feature type="compositionally biased region" description="Polar residues" evidence="1">
    <location>
        <begin position="116"/>
        <end position="132"/>
    </location>
</feature>
<organism evidence="2 3">
    <name type="scientific">Aureobasidium pullulans</name>
    <name type="common">Black yeast</name>
    <name type="synonym">Pullularia pullulans</name>
    <dbReference type="NCBI Taxonomy" id="5580"/>
    <lineage>
        <taxon>Eukaryota</taxon>
        <taxon>Fungi</taxon>
        <taxon>Dikarya</taxon>
        <taxon>Ascomycota</taxon>
        <taxon>Pezizomycotina</taxon>
        <taxon>Dothideomycetes</taxon>
        <taxon>Dothideomycetidae</taxon>
        <taxon>Dothideales</taxon>
        <taxon>Saccotheciaceae</taxon>
        <taxon>Aureobasidium</taxon>
    </lineage>
</organism>
<gene>
    <name evidence="2" type="ORF">D6D24_06843</name>
</gene>
<dbReference type="Proteomes" id="UP000308014">
    <property type="component" value="Unassembled WGS sequence"/>
</dbReference>
<feature type="region of interest" description="Disordered" evidence="1">
    <location>
        <begin position="114"/>
        <end position="143"/>
    </location>
</feature>
<dbReference type="AlphaFoldDB" id="A0A4S8VJX1"/>
<reference evidence="2 3" key="1">
    <citation type="submission" date="2018-10" db="EMBL/GenBank/DDBJ databases">
        <title>Fifty Aureobasidium pullulans genomes reveal a recombining polyextremotolerant generalist.</title>
        <authorList>
            <person name="Gostincar C."/>
            <person name="Turk M."/>
            <person name="Zajc J."/>
            <person name="Gunde-Cimerman N."/>
        </authorList>
    </citation>
    <scope>NUCLEOTIDE SEQUENCE [LARGE SCALE GENOMIC DNA]</scope>
    <source>
        <strain evidence="2 3">EXF-11318</strain>
    </source>
</reference>
<evidence type="ECO:0000256" key="1">
    <source>
        <dbReference type="SAM" id="MobiDB-lite"/>
    </source>
</evidence>
<comment type="caution">
    <text evidence="2">The sequence shown here is derived from an EMBL/GenBank/DDBJ whole genome shotgun (WGS) entry which is preliminary data.</text>
</comment>
<protein>
    <submittedName>
        <fullName evidence="2">Uncharacterized protein</fullName>
    </submittedName>
</protein>
<sequence length="252" mass="29193">MARRLRLTTHHQYPTTQAQNEWRTHRPIAMHHRSRYFPLGSTRHMRALLYRAKEPADPSLLTSEWTWEDEVRELQERMSGLRNLIFKLHTEIELSRQPPDATGAPHDAAIVKDISPKQNPSANGPPSQSVKSHTGPPESDGNLTQRELKLQSQLEDMNASTPSQEPEPHSYTAHHMAEIAYEEDSSTDEEADAQYDIDYEEQMENKCRSLGSKTKRLKQILLIEKKRTEDAKSLLEMATKNGQYWQERFEHE</sequence>
<accession>A0A4S8VJX1</accession>
<proteinExistence type="predicted"/>
<dbReference type="EMBL" id="QZAJ01000302">
    <property type="protein sequence ID" value="THW12035.1"/>
    <property type="molecule type" value="Genomic_DNA"/>
</dbReference>